<keyword evidence="1" id="KW-0312">Gluconeogenesis</keyword>
<dbReference type="PROSITE" id="PS51463">
    <property type="entry name" value="P_GLUCOSE_ISOMERASE_3"/>
    <property type="match status" value="1"/>
</dbReference>
<evidence type="ECO:0000313" key="5">
    <source>
        <dbReference type="EMBL" id="CAB4340231.1"/>
    </source>
</evidence>
<dbReference type="AlphaFoldDB" id="A0A6J5ZC60"/>
<evidence type="ECO:0000256" key="1">
    <source>
        <dbReference type="ARBA" id="ARBA00022432"/>
    </source>
</evidence>
<dbReference type="GO" id="GO:0048029">
    <property type="term" value="F:monosaccharide binding"/>
    <property type="evidence" value="ECO:0007669"/>
    <property type="project" value="TreeGrafter"/>
</dbReference>
<evidence type="ECO:0000256" key="3">
    <source>
        <dbReference type="ARBA" id="ARBA00023235"/>
    </source>
</evidence>
<feature type="domain" description="SIS" evidence="4">
    <location>
        <begin position="69"/>
        <end position="223"/>
    </location>
</feature>
<dbReference type="InterPro" id="IPR046348">
    <property type="entry name" value="SIS_dom_sf"/>
</dbReference>
<name>A0A6J5ZC60_9ZZZZ</name>
<keyword evidence="3" id="KW-0413">Isomerase</keyword>
<dbReference type="GO" id="GO:0005829">
    <property type="term" value="C:cytosol"/>
    <property type="evidence" value="ECO:0007669"/>
    <property type="project" value="TreeGrafter"/>
</dbReference>
<dbReference type="GO" id="GO:0051156">
    <property type="term" value="P:glucose 6-phosphate metabolic process"/>
    <property type="evidence" value="ECO:0007669"/>
    <property type="project" value="TreeGrafter"/>
</dbReference>
<dbReference type="GO" id="GO:0097367">
    <property type="term" value="F:carbohydrate derivative binding"/>
    <property type="evidence" value="ECO:0007669"/>
    <property type="project" value="InterPro"/>
</dbReference>
<evidence type="ECO:0000259" key="4">
    <source>
        <dbReference type="PROSITE" id="PS51464"/>
    </source>
</evidence>
<dbReference type="Gene3D" id="3.40.50.10490">
    <property type="entry name" value="Glucose-6-phosphate isomerase like protein, domain 1"/>
    <property type="match status" value="2"/>
</dbReference>
<dbReference type="GO" id="GO:0006094">
    <property type="term" value="P:gluconeogenesis"/>
    <property type="evidence" value="ECO:0007669"/>
    <property type="project" value="UniProtKB-KW"/>
</dbReference>
<sequence>MSIALTGPALAKVDRASARYSYLREVHHRIALKDSTIWGEKAQAEAALRLNWVDLPDTSPALRDEVDAIASHFATCNRVILCGMGGSSLAPEVLSKSFDREILIIDTTDPDHLQDALGGDLAETVFIVSSKSGSTIETASQRAFFESEIRKAGLSPTNHMAFVTDPGSPLDVQVRSAGFQVLNADPNVGGRFSALSAFGVLPAVLAGIDIWSVLAAAADCKEAFLADDTQILDVAYLLSEVAGQYIAFTDNGSQVPGLSDWIEQLIAESTGKDGKGRLPVVCESVAAAKVGEAFTISFAEAGADLRVDASLGEHFIFWEWITAIIGAGLAVDPFNQPNVTEAKEQTMALLQEWSVQGSTSIPHLTPNDSAGSVEIFGNGSSLKDSLQSLINGVDNDGYIAIMAYLDRTDDVALSELRAILAAKSGRPTTFGWGPRFLHSTGQFHKAGQPNGSFLQITAEAEIDFDIPAHDFSFATLLAAQALGDGRALAERNYPLLRLHCKKRSAGILEILEAARAL</sequence>
<accession>A0A6J5ZC60</accession>
<dbReference type="PROSITE" id="PS51464">
    <property type="entry name" value="SIS"/>
    <property type="match status" value="1"/>
</dbReference>
<dbReference type="PANTHER" id="PTHR11469">
    <property type="entry name" value="GLUCOSE-6-PHOSPHATE ISOMERASE"/>
    <property type="match status" value="1"/>
</dbReference>
<reference evidence="5" key="1">
    <citation type="submission" date="2020-05" db="EMBL/GenBank/DDBJ databases">
        <authorList>
            <person name="Chiriac C."/>
            <person name="Salcher M."/>
            <person name="Ghai R."/>
            <person name="Kavagutti S V."/>
        </authorList>
    </citation>
    <scope>NUCLEOTIDE SEQUENCE</scope>
</reference>
<dbReference type="EMBL" id="CAESAK010000112">
    <property type="protein sequence ID" value="CAB4340231.1"/>
    <property type="molecule type" value="Genomic_DNA"/>
</dbReference>
<keyword evidence="2" id="KW-0324">Glycolysis</keyword>
<proteinExistence type="predicted"/>
<dbReference type="InterPro" id="IPR001347">
    <property type="entry name" value="SIS_dom"/>
</dbReference>
<protein>
    <submittedName>
        <fullName evidence="5">Unannotated protein</fullName>
    </submittedName>
</protein>
<dbReference type="SUPFAM" id="SSF53697">
    <property type="entry name" value="SIS domain"/>
    <property type="match status" value="1"/>
</dbReference>
<dbReference type="PANTHER" id="PTHR11469:SF1">
    <property type="entry name" value="GLUCOSE-6-PHOSPHATE ISOMERASE"/>
    <property type="match status" value="1"/>
</dbReference>
<organism evidence="5">
    <name type="scientific">freshwater metagenome</name>
    <dbReference type="NCBI Taxonomy" id="449393"/>
    <lineage>
        <taxon>unclassified sequences</taxon>
        <taxon>metagenomes</taxon>
        <taxon>ecological metagenomes</taxon>
    </lineage>
</organism>
<dbReference type="GO" id="GO:0006096">
    <property type="term" value="P:glycolytic process"/>
    <property type="evidence" value="ECO:0007669"/>
    <property type="project" value="UniProtKB-KW"/>
</dbReference>
<dbReference type="Pfam" id="PF00342">
    <property type="entry name" value="PGI"/>
    <property type="match status" value="1"/>
</dbReference>
<dbReference type="GO" id="GO:0004347">
    <property type="term" value="F:glucose-6-phosphate isomerase activity"/>
    <property type="evidence" value="ECO:0007669"/>
    <property type="project" value="InterPro"/>
</dbReference>
<gene>
    <name evidence="5" type="ORF">UFOPK3775_00852</name>
</gene>
<dbReference type="InterPro" id="IPR001672">
    <property type="entry name" value="G6P_Isomerase"/>
</dbReference>
<evidence type="ECO:0000256" key="2">
    <source>
        <dbReference type="ARBA" id="ARBA00023152"/>
    </source>
</evidence>